<sequence length="568" mass="63830">MEDLIIYSITDLNSAPNALARRSSDVYYRHVEVPLPKQIVLFALGAFPLDEEELTVTLNYKEDYINIGTLNAQSRCLCWESKAGDIPDSMVSAKESGVAKLLVEKVRGSNCGESNNMETTKPPFKQEDDPRLFNETTPQVTCQDKTTPDKPTKQKRQSGARKEKTPNGPSAKKQKIKKTSITRLREPKEKKSATSFGSPNQENIDKENFDANVPVKVETEITQEVKVKKCGLQKVLSKKEMVAKCKDVTNRACHPSSRWGHSLCFIHKNLAVLVGGQGDKQQLSKDSVWSLDPETRKWRCPDLRSEGQKSEYRMGHTATFDPMVRCIYMYGGSKNKKWFHDVHMLDIDEWKWQPVKVSGKAPTRAYHTATLYRHELWIFGGVYPRPDPQPDGCSNEIHIFSPVMESWYDPIIKGEKPIPRSGHSATLIKDQLVVFGGWDAPYCYNDIHILDMSIVEWSKPDVKGTPPAPRSWHASCALNGNRILIHGGYDGNLALDDAHILNLDDMSWTQVKMDPLPVARAGHAALCMPYSHNNEEEDEVLVFGGGDNDGAFFDDFISINIPIKAGAK</sequence>
<comment type="caution">
    <text evidence="4">The sequence shown here is derived from an EMBL/GenBank/DDBJ whole genome shotgun (WGS) entry which is preliminary data.</text>
</comment>
<dbReference type="Pfam" id="PF13415">
    <property type="entry name" value="Beta-prop_FBX42"/>
    <property type="match status" value="1"/>
</dbReference>
<evidence type="ECO:0000256" key="2">
    <source>
        <dbReference type="ARBA" id="ARBA00022737"/>
    </source>
</evidence>
<evidence type="ECO:0000256" key="1">
    <source>
        <dbReference type="ARBA" id="ARBA00022441"/>
    </source>
</evidence>
<keyword evidence="2" id="KW-0677">Repeat</keyword>
<keyword evidence="5" id="KW-1185">Reference proteome</keyword>
<organism evidence="4 5">
    <name type="scientific">Sinanodonta woodiana</name>
    <name type="common">Chinese pond mussel</name>
    <name type="synonym">Anodonta woodiana</name>
    <dbReference type="NCBI Taxonomy" id="1069815"/>
    <lineage>
        <taxon>Eukaryota</taxon>
        <taxon>Metazoa</taxon>
        <taxon>Spiralia</taxon>
        <taxon>Lophotrochozoa</taxon>
        <taxon>Mollusca</taxon>
        <taxon>Bivalvia</taxon>
        <taxon>Autobranchia</taxon>
        <taxon>Heteroconchia</taxon>
        <taxon>Palaeoheterodonta</taxon>
        <taxon>Unionida</taxon>
        <taxon>Unionoidea</taxon>
        <taxon>Unionidae</taxon>
        <taxon>Unioninae</taxon>
        <taxon>Sinanodonta</taxon>
    </lineage>
</organism>
<dbReference type="EMBL" id="JBJQND010000006">
    <property type="protein sequence ID" value="KAL3872520.1"/>
    <property type="molecule type" value="Genomic_DNA"/>
</dbReference>
<proteinExistence type="predicted"/>
<feature type="region of interest" description="Disordered" evidence="3">
    <location>
        <begin position="110"/>
        <end position="207"/>
    </location>
</feature>
<evidence type="ECO:0000313" key="5">
    <source>
        <dbReference type="Proteomes" id="UP001634394"/>
    </source>
</evidence>
<dbReference type="Gene3D" id="2.120.10.80">
    <property type="entry name" value="Kelch-type beta propeller"/>
    <property type="match status" value="2"/>
</dbReference>
<evidence type="ECO:0000313" key="4">
    <source>
        <dbReference type="EMBL" id="KAL3872520.1"/>
    </source>
</evidence>
<dbReference type="PANTHER" id="PTHR46093:SF19">
    <property type="entry name" value="RAB9 EFFECTOR PROTEIN WITH KELCH MOTIFS-LIKE"/>
    <property type="match status" value="1"/>
</dbReference>
<accession>A0ABD3WG70</accession>
<reference evidence="4 5" key="1">
    <citation type="submission" date="2024-11" db="EMBL/GenBank/DDBJ databases">
        <title>Chromosome-level genome assembly of the freshwater bivalve Anodonta woodiana.</title>
        <authorList>
            <person name="Chen X."/>
        </authorList>
    </citation>
    <scope>NUCLEOTIDE SEQUENCE [LARGE SCALE GENOMIC DNA]</scope>
    <source>
        <strain evidence="4">MN2024</strain>
        <tissue evidence="4">Gills</tissue>
    </source>
</reference>
<dbReference type="InterPro" id="IPR011043">
    <property type="entry name" value="Gal_Oxase/kelch_b-propeller"/>
</dbReference>
<keyword evidence="1" id="KW-0880">Kelch repeat</keyword>
<name>A0ABD3WG70_SINWO</name>
<gene>
    <name evidence="4" type="ORF">ACJMK2_035744</name>
</gene>
<evidence type="ECO:0000256" key="3">
    <source>
        <dbReference type="SAM" id="MobiDB-lite"/>
    </source>
</evidence>
<dbReference type="PANTHER" id="PTHR46093">
    <property type="entry name" value="ACYL-COA-BINDING DOMAIN-CONTAINING PROTEIN 5"/>
    <property type="match status" value="1"/>
</dbReference>
<feature type="compositionally biased region" description="Basic and acidic residues" evidence="3">
    <location>
        <begin position="183"/>
        <end position="192"/>
    </location>
</feature>
<dbReference type="InterPro" id="IPR015915">
    <property type="entry name" value="Kelch-typ_b-propeller"/>
</dbReference>
<feature type="compositionally biased region" description="Polar residues" evidence="3">
    <location>
        <begin position="193"/>
        <end position="202"/>
    </location>
</feature>
<protein>
    <submittedName>
        <fullName evidence="4">Uncharacterized protein</fullName>
    </submittedName>
</protein>
<dbReference type="AlphaFoldDB" id="A0ABD3WG70"/>
<dbReference type="Proteomes" id="UP001634394">
    <property type="component" value="Unassembled WGS sequence"/>
</dbReference>
<dbReference type="SUPFAM" id="SSF50965">
    <property type="entry name" value="Galactose oxidase, central domain"/>
    <property type="match status" value="1"/>
</dbReference>